<dbReference type="OrthoDB" id="9759099at2"/>
<dbReference type="Pfam" id="PF20256">
    <property type="entry name" value="MoCoBD_2"/>
    <property type="match status" value="2"/>
</dbReference>
<name>A0A0N8GQY3_9CHLR</name>
<dbReference type="InterPro" id="IPR037165">
    <property type="entry name" value="AldOxase/xan_DH_Mopterin-bd_sf"/>
</dbReference>
<evidence type="ECO:0000259" key="1">
    <source>
        <dbReference type="SMART" id="SM01008"/>
    </source>
</evidence>
<dbReference type="InterPro" id="IPR000674">
    <property type="entry name" value="Ald_Oxase/Xan_DH_a/b"/>
</dbReference>
<dbReference type="PANTHER" id="PTHR11908">
    <property type="entry name" value="XANTHINE DEHYDROGENASE"/>
    <property type="match status" value="1"/>
</dbReference>
<dbReference type="Gene3D" id="3.30.365.10">
    <property type="entry name" value="Aldehyde oxidase/xanthine dehydrogenase, molybdopterin binding domain"/>
    <property type="match status" value="4"/>
</dbReference>
<dbReference type="InterPro" id="IPR036856">
    <property type="entry name" value="Ald_Oxase/Xan_DH_a/b_sf"/>
</dbReference>
<dbReference type="AlphaFoldDB" id="A0A0N8GQY3"/>
<dbReference type="PANTHER" id="PTHR11908:SF157">
    <property type="entry name" value="XANTHINE DEHYDROGENASE SUBUNIT D-RELATED"/>
    <property type="match status" value="1"/>
</dbReference>
<dbReference type="STRING" id="229921.ADN01_06225"/>
<proteinExistence type="predicted"/>
<organism evidence="2 3">
    <name type="scientific">Levilinea saccharolytica</name>
    <dbReference type="NCBI Taxonomy" id="229921"/>
    <lineage>
        <taxon>Bacteria</taxon>
        <taxon>Bacillati</taxon>
        <taxon>Chloroflexota</taxon>
        <taxon>Anaerolineae</taxon>
        <taxon>Anaerolineales</taxon>
        <taxon>Anaerolineaceae</taxon>
        <taxon>Levilinea</taxon>
    </lineage>
</organism>
<dbReference type="SMART" id="SM01008">
    <property type="entry name" value="Ald_Xan_dh_C"/>
    <property type="match status" value="1"/>
</dbReference>
<reference evidence="2 3" key="1">
    <citation type="submission" date="2015-07" db="EMBL/GenBank/DDBJ databases">
        <title>Genome sequence of Levilinea saccharolytica DSM 16555.</title>
        <authorList>
            <person name="Hemp J."/>
            <person name="Ward L.M."/>
            <person name="Pace L.A."/>
            <person name="Fischer W.W."/>
        </authorList>
    </citation>
    <scope>NUCLEOTIDE SEQUENCE [LARGE SCALE GENOMIC DNA]</scope>
    <source>
        <strain evidence="2 3">KIBI-1</strain>
    </source>
</reference>
<dbReference type="Pfam" id="PF01315">
    <property type="entry name" value="Ald_Xan_dh_C"/>
    <property type="match status" value="1"/>
</dbReference>
<gene>
    <name evidence="2" type="ORF">ADN01_06225</name>
</gene>
<sequence>MTEVVGKIIQRVDAVSKVRGEALYPGDIQMDGQVHMKILFSHRPHAIVKRIDTSLAEQMPGVLAVLTAKDVPVNEYGLIVADQPVLCGPGASKPFTDRVRFVGDQVAVIVAETEAIAAQARDAIHVEYEDLPIVTDPLAAMKPDAFLLHPDRGSNVFGHYRIRKGDAEAALKEAYVVVEGVYDTPAQEHVFLQPEAGLGYMDEEGRVTVVVAGQWTHEDQEQIAHALNLPLERVRVIYPAIGGAFGGREDMSVQIVLGLAVLRLSERGIHRPVKIVWTREESMFGHHKRHPYHIRTRWGATREGKIIAADVDVYADGGAYIYTSTKVLGNATLMCTGPYEIPNVRVDSYAIYTNSIPNGAFRGFGGPQGAFAAESQMNKLAEALGMDPVEIRRRNLLQEGSLLSVGTPLPKGVSIQAVVEACAQEAGWQLEDANYVLPENKKPVQISSAHKKRGRGFACAFKNVGFSFGAPENCWATIELHGKDKVEEAVLYHAGAEVGQGAHTVFLQMAAEALGLPLTRVRLVASDTAVTENSGSVSASRMTFMAGNAIRGAAQEALQKWINEERPARATFQYRPPKTTPYDPETGKSEPNFSYGYVAEAVDIEVDVETGQIRLLNVICADDVGKAINPRLVQGQIEGAVVQAAGYAILENFIQQNGEVITKTLSTYLIPTVLDIPDQVQSVIMEHPDPIGPWGARGMGEMPFLPLVPAITAALHAATGVWFDRFPLTPERVLEGLQQGK</sequence>
<dbReference type="GO" id="GO:0016491">
    <property type="term" value="F:oxidoreductase activity"/>
    <property type="evidence" value="ECO:0007669"/>
    <property type="project" value="InterPro"/>
</dbReference>
<dbReference type="EMBL" id="LGCM01000027">
    <property type="protein sequence ID" value="KPL84978.1"/>
    <property type="molecule type" value="Genomic_DNA"/>
</dbReference>
<keyword evidence="3" id="KW-1185">Reference proteome</keyword>
<protein>
    <submittedName>
        <fullName evidence="2">Aldehyde oxidase</fullName>
    </submittedName>
</protein>
<dbReference type="Pfam" id="PF02738">
    <property type="entry name" value="MoCoBD_1"/>
    <property type="match status" value="1"/>
</dbReference>
<dbReference type="SUPFAM" id="SSF54665">
    <property type="entry name" value="CO dehydrogenase molybdoprotein N-domain-like"/>
    <property type="match status" value="1"/>
</dbReference>
<dbReference type="InterPro" id="IPR046867">
    <property type="entry name" value="AldOxase/xan_DH_MoCoBD2"/>
</dbReference>
<evidence type="ECO:0000313" key="3">
    <source>
        <dbReference type="Proteomes" id="UP000050501"/>
    </source>
</evidence>
<feature type="domain" description="Aldehyde oxidase/xanthine dehydrogenase a/b hammerhead" evidence="1">
    <location>
        <begin position="19"/>
        <end position="132"/>
    </location>
</feature>
<comment type="caution">
    <text evidence="2">The sequence shown here is derived from an EMBL/GenBank/DDBJ whole genome shotgun (WGS) entry which is preliminary data.</text>
</comment>
<dbReference type="InterPro" id="IPR008274">
    <property type="entry name" value="AldOxase/xan_DH_MoCoBD1"/>
</dbReference>
<dbReference type="Proteomes" id="UP000050501">
    <property type="component" value="Unassembled WGS sequence"/>
</dbReference>
<dbReference type="GO" id="GO:0005506">
    <property type="term" value="F:iron ion binding"/>
    <property type="evidence" value="ECO:0007669"/>
    <property type="project" value="InterPro"/>
</dbReference>
<accession>A0A0N8GQY3</accession>
<dbReference type="PATRIC" id="fig|229921.5.peg.2134"/>
<evidence type="ECO:0000313" key="2">
    <source>
        <dbReference type="EMBL" id="KPL84978.1"/>
    </source>
</evidence>
<dbReference type="Gene3D" id="3.90.1170.50">
    <property type="entry name" value="Aldehyde oxidase/xanthine dehydrogenase, a/b hammerhead"/>
    <property type="match status" value="1"/>
</dbReference>
<dbReference type="InterPro" id="IPR016208">
    <property type="entry name" value="Ald_Oxase/xanthine_DH-like"/>
</dbReference>
<dbReference type="RefSeq" id="WP_062418446.1">
    <property type="nucleotide sequence ID" value="NZ_DF967974.1"/>
</dbReference>
<dbReference type="SUPFAM" id="SSF56003">
    <property type="entry name" value="Molybdenum cofactor-binding domain"/>
    <property type="match status" value="1"/>
</dbReference>